<reference evidence="4 5" key="2">
    <citation type="journal article" date="2008" name="Nature">
        <title>The Phaeodactylum genome reveals the evolutionary history of diatom genomes.</title>
        <authorList>
            <person name="Bowler C."/>
            <person name="Allen A.E."/>
            <person name="Badger J.H."/>
            <person name="Grimwood J."/>
            <person name="Jabbari K."/>
            <person name="Kuo A."/>
            <person name="Maheswari U."/>
            <person name="Martens C."/>
            <person name="Maumus F."/>
            <person name="Otillar R.P."/>
            <person name="Rayko E."/>
            <person name="Salamov A."/>
            <person name="Vandepoele K."/>
            <person name="Beszteri B."/>
            <person name="Gruber A."/>
            <person name="Heijde M."/>
            <person name="Katinka M."/>
            <person name="Mock T."/>
            <person name="Valentin K."/>
            <person name="Verret F."/>
            <person name="Berges J.A."/>
            <person name="Brownlee C."/>
            <person name="Cadoret J.P."/>
            <person name="Chiovitti A."/>
            <person name="Choi C.J."/>
            <person name="Coesel S."/>
            <person name="De Martino A."/>
            <person name="Detter J.C."/>
            <person name="Durkin C."/>
            <person name="Falciatore A."/>
            <person name="Fournet J."/>
            <person name="Haruta M."/>
            <person name="Huysman M.J."/>
            <person name="Jenkins B.D."/>
            <person name="Jiroutova K."/>
            <person name="Jorgensen R.E."/>
            <person name="Joubert Y."/>
            <person name="Kaplan A."/>
            <person name="Kroger N."/>
            <person name="Kroth P.G."/>
            <person name="La Roche J."/>
            <person name="Lindquist E."/>
            <person name="Lommer M."/>
            <person name="Martin-Jezequel V."/>
            <person name="Lopez P.J."/>
            <person name="Lucas S."/>
            <person name="Mangogna M."/>
            <person name="McGinnis K."/>
            <person name="Medlin L.K."/>
            <person name="Montsant A."/>
            <person name="Oudot-Le Secq M.P."/>
            <person name="Napoli C."/>
            <person name="Obornik M."/>
            <person name="Parker M.S."/>
            <person name="Petit J.L."/>
            <person name="Porcel B.M."/>
            <person name="Poulsen N."/>
            <person name="Robison M."/>
            <person name="Rychlewski L."/>
            <person name="Rynearson T.A."/>
            <person name="Schmutz J."/>
            <person name="Shapiro H."/>
            <person name="Siaut M."/>
            <person name="Stanley M."/>
            <person name="Sussman M.R."/>
            <person name="Taylor A.R."/>
            <person name="Vardi A."/>
            <person name="von Dassow P."/>
            <person name="Vyverman W."/>
            <person name="Willis A."/>
            <person name="Wyrwicz L.S."/>
            <person name="Rokhsar D.S."/>
            <person name="Weissenbach J."/>
            <person name="Armbrust E.V."/>
            <person name="Green B.R."/>
            <person name="Van de Peer Y."/>
            <person name="Grigoriev I.V."/>
        </authorList>
    </citation>
    <scope>NUCLEOTIDE SEQUENCE [LARGE SCALE GENOMIC DNA]</scope>
    <source>
        <strain evidence="4 5">CCMP1335</strain>
    </source>
</reference>
<dbReference type="RefSeq" id="XP_002295589.1">
    <property type="nucleotide sequence ID" value="XM_002295553.1"/>
</dbReference>
<accession>B5YLW5</accession>
<dbReference type="AlphaFoldDB" id="B5YLW5"/>
<keyword evidence="2" id="KW-0812">Transmembrane</keyword>
<keyword evidence="5" id="KW-1185">Reference proteome</keyword>
<evidence type="ECO:0000313" key="5">
    <source>
        <dbReference type="Proteomes" id="UP000001449"/>
    </source>
</evidence>
<dbReference type="KEGG" id="tps:THAPS_25378"/>
<protein>
    <submittedName>
        <fullName evidence="4">Uncharacterized protein</fullName>
    </submittedName>
</protein>
<feature type="compositionally biased region" description="Basic and acidic residues" evidence="1">
    <location>
        <begin position="643"/>
        <end position="653"/>
    </location>
</feature>
<evidence type="ECO:0000256" key="1">
    <source>
        <dbReference type="SAM" id="MobiDB-lite"/>
    </source>
</evidence>
<dbReference type="PaxDb" id="35128-Thaps25378"/>
<evidence type="ECO:0000313" key="4">
    <source>
        <dbReference type="EMBL" id="ACI64306.1"/>
    </source>
</evidence>
<feature type="chain" id="PRO_5002838667" evidence="3">
    <location>
        <begin position="26"/>
        <end position="653"/>
    </location>
</feature>
<feature type="compositionally biased region" description="Acidic residues" evidence="1">
    <location>
        <begin position="528"/>
        <end position="539"/>
    </location>
</feature>
<dbReference type="EMBL" id="CP001159">
    <property type="protein sequence ID" value="ACI64306.1"/>
    <property type="molecule type" value="Genomic_DNA"/>
</dbReference>
<gene>
    <name evidence="4" type="ORF">THAPS_25378</name>
</gene>
<evidence type="ECO:0000256" key="3">
    <source>
        <dbReference type="SAM" id="SignalP"/>
    </source>
</evidence>
<keyword evidence="3" id="KW-0732">Signal</keyword>
<keyword evidence="2" id="KW-0472">Membrane</keyword>
<feature type="region of interest" description="Disordered" evidence="1">
    <location>
        <begin position="409"/>
        <end position="653"/>
    </location>
</feature>
<feature type="compositionally biased region" description="Polar residues" evidence="1">
    <location>
        <begin position="548"/>
        <end position="561"/>
    </location>
</feature>
<organism evidence="4 5">
    <name type="scientific">Thalassiosira pseudonana</name>
    <name type="common">Marine diatom</name>
    <name type="synonym">Cyclotella nana</name>
    <dbReference type="NCBI Taxonomy" id="35128"/>
    <lineage>
        <taxon>Eukaryota</taxon>
        <taxon>Sar</taxon>
        <taxon>Stramenopiles</taxon>
        <taxon>Ochrophyta</taxon>
        <taxon>Bacillariophyta</taxon>
        <taxon>Coscinodiscophyceae</taxon>
        <taxon>Thalassiosirophycidae</taxon>
        <taxon>Thalassiosirales</taxon>
        <taxon>Thalassiosiraceae</taxon>
        <taxon>Thalassiosira</taxon>
    </lineage>
</organism>
<proteinExistence type="predicted"/>
<feature type="compositionally biased region" description="Basic residues" evidence="1">
    <location>
        <begin position="375"/>
        <end position="391"/>
    </location>
</feature>
<feature type="transmembrane region" description="Helical" evidence="2">
    <location>
        <begin position="327"/>
        <end position="351"/>
    </location>
</feature>
<reference evidence="4 5" key="1">
    <citation type="journal article" date="2004" name="Science">
        <title>The genome of the diatom Thalassiosira pseudonana: ecology, evolution, and metabolism.</title>
        <authorList>
            <person name="Armbrust E.V."/>
            <person name="Berges J.A."/>
            <person name="Bowler C."/>
            <person name="Green B.R."/>
            <person name="Martinez D."/>
            <person name="Putnam N.H."/>
            <person name="Zhou S."/>
            <person name="Allen A.E."/>
            <person name="Apt K.E."/>
            <person name="Bechner M."/>
            <person name="Brzezinski M.A."/>
            <person name="Chaal B.K."/>
            <person name="Chiovitti A."/>
            <person name="Davis A.K."/>
            <person name="Demarest M.S."/>
            <person name="Detter J.C."/>
            <person name="Glavina T."/>
            <person name="Goodstein D."/>
            <person name="Hadi M.Z."/>
            <person name="Hellsten U."/>
            <person name="Hildebrand M."/>
            <person name="Jenkins B.D."/>
            <person name="Jurka J."/>
            <person name="Kapitonov V.V."/>
            <person name="Kroger N."/>
            <person name="Lau W.W."/>
            <person name="Lane T.W."/>
            <person name="Larimer F.W."/>
            <person name="Lippmeier J.C."/>
            <person name="Lucas S."/>
            <person name="Medina M."/>
            <person name="Montsant A."/>
            <person name="Obornik M."/>
            <person name="Parker M.S."/>
            <person name="Palenik B."/>
            <person name="Pazour G.J."/>
            <person name="Richardson P.M."/>
            <person name="Rynearson T.A."/>
            <person name="Saito M.A."/>
            <person name="Schwartz D.C."/>
            <person name="Thamatrakoln K."/>
            <person name="Valentin K."/>
            <person name="Vardi A."/>
            <person name="Wilkerson F.P."/>
            <person name="Rokhsar D.S."/>
        </authorList>
    </citation>
    <scope>NUCLEOTIDE SEQUENCE [LARGE SCALE GENOMIC DNA]</scope>
    <source>
        <strain evidence="4 5">CCMP1335</strain>
    </source>
</reference>
<sequence length="653" mass="71508">MRSFSLLTAITMALSTTTTVTYTSAQSFPCPGPPANGCTNGMFDVETCACLCISPFCPDTMGDCNIPTNNCAANQISTGCTRGVDCAWWVNTLKAETCVTGTVVPAGLWKVYSSNTDCCLQNFPYSTVCDVKVGTDSPTKHPTIAPPPESEFEIIPIKFSITGLPDDVTMRELKNEMKSALTIILTDLAEGIKGLKISGIEERVAKRVRSLFDEDQEEEEVDLEQQQRVRRLLRNVDVYFDVSVVRVDDKKFGPLIINEIKDQYNEILNLIQGSSSEYFSAEGGGGNLGFNFCTLDAGQFTMCSSAPVPVRQPSPVILSNEPEGGGLPGWAIALIVIVVLLLVVCIGYCIYASTRDEYGDKYTTNNMYMDEKSYRSRRTTGSRSHRSRRTRATNPNELQIVVAQGQDPSFGDDFAVNTYNTNATGRRQPDPSVYNPNAIDPDGADGNSGILMLTNGEDPGRVYMEDPPLKPKRDPTMYVDGLSTDDPSLYSAKYSEQEPDDDADQYNPESSQSDPDGSVHRMKSMYGIDEESQDYDDGYGEYGMPTAKSKQSSTYMGSAQNAEYARGQQDPSFYDAPPQVGDEHSFVTQEPEVPEASVSGKSGKSKKSKKSKKGGERKKRSSFRSVGGGVRDSLTSSWGDAMGDMREKAKSFY</sequence>
<dbReference type="HOGENOM" id="CLU_420107_0_0_1"/>
<feature type="compositionally biased region" description="Basic residues" evidence="1">
    <location>
        <begin position="603"/>
        <end position="622"/>
    </location>
</feature>
<dbReference type="eggNOG" id="ENOG502T6SZ">
    <property type="taxonomic scope" value="Eukaryota"/>
</dbReference>
<dbReference type="InParanoid" id="B5YLW5"/>
<keyword evidence="2" id="KW-1133">Transmembrane helix</keyword>
<feature type="compositionally biased region" description="Basic and acidic residues" evidence="1">
    <location>
        <begin position="458"/>
        <end position="475"/>
    </location>
</feature>
<dbReference type="Proteomes" id="UP000001449">
    <property type="component" value="Chromosome 18"/>
</dbReference>
<dbReference type="OMA" id="TERACCN"/>
<name>B5YLW5_THAPS</name>
<feature type="signal peptide" evidence="3">
    <location>
        <begin position="1"/>
        <end position="25"/>
    </location>
</feature>
<dbReference type="GeneID" id="7442992"/>
<evidence type="ECO:0000256" key="2">
    <source>
        <dbReference type="SAM" id="Phobius"/>
    </source>
</evidence>
<feature type="region of interest" description="Disordered" evidence="1">
    <location>
        <begin position="373"/>
        <end position="397"/>
    </location>
</feature>